<gene>
    <name evidence="2" type="ORF">HID58_003011</name>
</gene>
<evidence type="ECO:0000256" key="1">
    <source>
        <dbReference type="SAM" id="MobiDB-lite"/>
    </source>
</evidence>
<dbReference type="Proteomes" id="UP000824890">
    <property type="component" value="Unassembled WGS sequence"/>
</dbReference>
<feature type="region of interest" description="Disordered" evidence="1">
    <location>
        <begin position="1"/>
        <end position="62"/>
    </location>
</feature>
<feature type="compositionally biased region" description="Polar residues" evidence="1">
    <location>
        <begin position="52"/>
        <end position="62"/>
    </location>
</feature>
<proteinExistence type="predicted"/>
<organism evidence="2 3">
    <name type="scientific">Brassica napus</name>
    <name type="common">Rape</name>
    <dbReference type="NCBI Taxonomy" id="3708"/>
    <lineage>
        <taxon>Eukaryota</taxon>
        <taxon>Viridiplantae</taxon>
        <taxon>Streptophyta</taxon>
        <taxon>Embryophyta</taxon>
        <taxon>Tracheophyta</taxon>
        <taxon>Spermatophyta</taxon>
        <taxon>Magnoliopsida</taxon>
        <taxon>eudicotyledons</taxon>
        <taxon>Gunneridae</taxon>
        <taxon>Pentapetalae</taxon>
        <taxon>rosids</taxon>
        <taxon>malvids</taxon>
        <taxon>Brassicales</taxon>
        <taxon>Brassicaceae</taxon>
        <taxon>Brassiceae</taxon>
        <taxon>Brassica</taxon>
    </lineage>
</organism>
<evidence type="ECO:0000313" key="2">
    <source>
        <dbReference type="EMBL" id="KAH0943374.1"/>
    </source>
</evidence>
<comment type="caution">
    <text evidence="2">The sequence shown here is derived from an EMBL/GenBank/DDBJ whole genome shotgun (WGS) entry which is preliminary data.</text>
</comment>
<dbReference type="EMBL" id="JAGKQM010000001">
    <property type="protein sequence ID" value="KAH0943374.1"/>
    <property type="molecule type" value="Genomic_DNA"/>
</dbReference>
<protein>
    <submittedName>
        <fullName evidence="2">Uncharacterized protein</fullName>
    </submittedName>
</protein>
<keyword evidence="3" id="KW-1185">Reference proteome</keyword>
<evidence type="ECO:0000313" key="3">
    <source>
        <dbReference type="Proteomes" id="UP000824890"/>
    </source>
</evidence>
<reference evidence="2 3" key="1">
    <citation type="submission" date="2021-05" db="EMBL/GenBank/DDBJ databases">
        <title>Genome Assembly of Synthetic Allotetraploid Brassica napus Reveals Homoeologous Exchanges between Subgenomes.</title>
        <authorList>
            <person name="Davis J.T."/>
        </authorList>
    </citation>
    <scope>NUCLEOTIDE SEQUENCE [LARGE SCALE GENOMIC DNA]</scope>
    <source>
        <strain evidence="3">cv. Da-Ae</strain>
        <tissue evidence="2">Seedling</tissue>
    </source>
</reference>
<sequence>MYSQYRRESIGSTRSHPLPFITRTEKIASPKHHPLSPESFDHPLTRAPPSNPTQNRINKYKK</sequence>
<name>A0ABQ8EP82_BRANA</name>
<accession>A0ABQ8EP82</accession>